<accession>A0A5C8Z9G2</accession>
<dbReference type="PANTHER" id="PTHR46018:SF2">
    <property type="entry name" value="ZINC PHOSPHODIESTERASE ELAC PROTEIN 1"/>
    <property type="match status" value="1"/>
</dbReference>
<dbReference type="Pfam" id="PF23023">
    <property type="entry name" value="Anti-Pycsar_Apyc1"/>
    <property type="match status" value="1"/>
</dbReference>
<dbReference type="PANTHER" id="PTHR46018">
    <property type="entry name" value="ZINC PHOSPHODIESTERASE ELAC PROTEIN 1"/>
    <property type="match status" value="1"/>
</dbReference>
<dbReference type="SUPFAM" id="SSF56281">
    <property type="entry name" value="Metallo-hydrolase/oxidoreductase"/>
    <property type="match status" value="1"/>
</dbReference>
<dbReference type="AlphaFoldDB" id="A0A5C8Z9G2"/>
<proteinExistence type="predicted"/>
<dbReference type="RefSeq" id="WP_147713318.1">
    <property type="nucleotide sequence ID" value="NZ_VKAD01000001.1"/>
</dbReference>
<dbReference type="EMBL" id="VKAD01000001">
    <property type="protein sequence ID" value="TXR53919.1"/>
    <property type="molecule type" value="Genomic_DNA"/>
</dbReference>
<sequence length="247" mass="27700">MKIDVLGSGSAFAKSKNTAAITVTDAAGKMWLVDCGPTIPRALFNRNLPLDAIQVIYFSHIHPDHCAGLPALINYWKSFQRSAPLTIICQPEHRAALQSIACLGYWPEQTTTFEIQWLDTEDSFSWQGWQLQTAETQHEISNRAILFSVDNQRLFYSGDGRPTKASRALMKDADLAFQECACFTELAADDSHGDFVDCQKLAEELQINRLGLYHCWDEEVDKIRAAVAGNEKQFVSEDGLQLDLSRL</sequence>
<keyword evidence="2" id="KW-1185">Reference proteome</keyword>
<dbReference type="InterPro" id="IPR036866">
    <property type="entry name" value="RibonucZ/Hydroxyglut_hydro"/>
</dbReference>
<evidence type="ECO:0000313" key="1">
    <source>
        <dbReference type="EMBL" id="TXR53919.1"/>
    </source>
</evidence>
<organism evidence="1 2">
    <name type="scientific">Reinekea thalattae</name>
    <dbReference type="NCBI Taxonomy" id="2593301"/>
    <lineage>
        <taxon>Bacteria</taxon>
        <taxon>Pseudomonadati</taxon>
        <taxon>Pseudomonadota</taxon>
        <taxon>Gammaproteobacteria</taxon>
        <taxon>Oceanospirillales</taxon>
        <taxon>Saccharospirillaceae</taxon>
        <taxon>Reinekea</taxon>
    </lineage>
</organism>
<name>A0A5C8Z9G2_9GAMM</name>
<evidence type="ECO:0000313" key="2">
    <source>
        <dbReference type="Proteomes" id="UP000321764"/>
    </source>
</evidence>
<dbReference type="OrthoDB" id="9803916at2"/>
<dbReference type="GO" id="GO:0042781">
    <property type="term" value="F:3'-tRNA processing endoribonuclease activity"/>
    <property type="evidence" value="ECO:0007669"/>
    <property type="project" value="TreeGrafter"/>
</dbReference>
<protein>
    <submittedName>
        <fullName evidence="1">Ribonuclease Z</fullName>
    </submittedName>
</protein>
<comment type="caution">
    <text evidence="1">The sequence shown here is derived from an EMBL/GenBank/DDBJ whole genome shotgun (WGS) entry which is preliminary data.</text>
</comment>
<dbReference type="Gene3D" id="3.60.15.10">
    <property type="entry name" value="Ribonuclease Z/Hydroxyacylglutathione hydrolase-like"/>
    <property type="match status" value="1"/>
</dbReference>
<dbReference type="Proteomes" id="UP000321764">
    <property type="component" value="Unassembled WGS sequence"/>
</dbReference>
<gene>
    <name evidence="1" type="ORF">FME95_05040</name>
</gene>
<reference evidence="1 2" key="1">
    <citation type="submission" date="2019-07" db="EMBL/GenBank/DDBJ databases">
        <title>Reinekea sp. strain SSH23 genome sequencing and assembly.</title>
        <authorList>
            <person name="Kim I."/>
        </authorList>
    </citation>
    <scope>NUCLEOTIDE SEQUENCE [LARGE SCALE GENOMIC DNA]</scope>
    <source>
        <strain evidence="1 2">SSH23</strain>
    </source>
</reference>